<feature type="domain" description="DDH" evidence="7">
    <location>
        <begin position="89"/>
        <end position="246"/>
    </location>
</feature>
<keyword evidence="3" id="KW-0540">Nuclease</keyword>
<feature type="domain" description="DHHA1" evidence="8">
    <location>
        <begin position="364"/>
        <end position="459"/>
    </location>
</feature>
<dbReference type="InterPro" id="IPR051673">
    <property type="entry name" value="SSDNA_exonuclease_RecJ"/>
</dbReference>
<name>A0A3B0RL30_9ZZZZ</name>
<sequence>MSTPEVKQSASGKVWNLRETDATVVADLARVQQVPEIVAKCLAGRGITMDTAQSFLHPTLREQFPDPSSFADMDKAVDLILQALEQKTKITVFADYDVDGATSSAQLRRWLRQMGSEAGLYVPDRLTEGYGPSAAAFQKIADTGTKLVITVDCGAVSVAAITAAKKIGLTVIVLDHHLMGQGVMPPADALVNPNREDDNSGCGYLAAAGLVFVLLAALNRKARESGCFKNKAEPNLLELLELAALGTVCDVASLQAFNRVLVAQGLKAMTNLHTPGLAAFAEITEIEPPFSTYHAGFVFGPRINAGGRIGKSDLGARLLASDDPAECLEIAAELDRLNIERKDIEKQVQDEAMQQVEDHLLDDAVLVVAGRGWHPGVIGIVAGRIKDKYNRPSIVIALGEDGIGHGSGRSISGVNLGDAFSAAVQAGVLQKGGGHAMAGGLTMDVEQLDPFRQFLLAEIGEQAKAAGQHKKLWIDAVAGLHGVGLDLAKNLSLAEPFGMGNPEPVLMFKDVFIGYSQELNGGHVRCTFETEIGDASVSAICFRASDRGLATILLEHSGAPVHVAGKLRVDRWKGREKVSFQIEDVAWAEENTEF</sequence>
<evidence type="ECO:0000256" key="2">
    <source>
        <dbReference type="ARBA" id="ARBA00019841"/>
    </source>
</evidence>
<keyword evidence="5 10" id="KW-0269">Exonuclease</keyword>
<dbReference type="GO" id="GO:0006310">
    <property type="term" value="P:DNA recombination"/>
    <property type="evidence" value="ECO:0007669"/>
    <property type="project" value="InterPro"/>
</dbReference>
<dbReference type="InterPro" id="IPR001667">
    <property type="entry name" value="DDH_dom"/>
</dbReference>
<dbReference type="SUPFAM" id="SSF64182">
    <property type="entry name" value="DHH phosphoesterases"/>
    <property type="match status" value="1"/>
</dbReference>
<comment type="similarity">
    <text evidence="1">Belongs to the RecJ family.</text>
</comment>
<protein>
    <recommendedName>
        <fullName evidence="2">Single-stranded-DNA-specific exonuclease RecJ</fullName>
    </recommendedName>
</protein>
<dbReference type="AlphaFoldDB" id="A0A3B0RL30"/>
<dbReference type="Pfam" id="PF17768">
    <property type="entry name" value="RecJ_OB"/>
    <property type="match status" value="1"/>
</dbReference>
<dbReference type="InterPro" id="IPR038763">
    <property type="entry name" value="DHH_sf"/>
</dbReference>
<dbReference type="Pfam" id="PF01368">
    <property type="entry name" value="DHH"/>
    <property type="match status" value="1"/>
</dbReference>
<evidence type="ECO:0000256" key="5">
    <source>
        <dbReference type="ARBA" id="ARBA00022839"/>
    </source>
</evidence>
<evidence type="ECO:0000259" key="8">
    <source>
        <dbReference type="Pfam" id="PF02272"/>
    </source>
</evidence>
<evidence type="ECO:0000256" key="4">
    <source>
        <dbReference type="ARBA" id="ARBA00022801"/>
    </source>
</evidence>
<dbReference type="Gene3D" id="3.90.1640.30">
    <property type="match status" value="1"/>
</dbReference>
<gene>
    <name evidence="10" type="ORF">MNBD_ALPHA06-1117</name>
</gene>
<organism evidence="10">
    <name type="scientific">hydrothermal vent metagenome</name>
    <dbReference type="NCBI Taxonomy" id="652676"/>
    <lineage>
        <taxon>unclassified sequences</taxon>
        <taxon>metagenomes</taxon>
        <taxon>ecological metagenomes</taxon>
    </lineage>
</organism>
<dbReference type="InterPro" id="IPR041122">
    <property type="entry name" value="RecJ_OB"/>
</dbReference>
<evidence type="ECO:0000256" key="3">
    <source>
        <dbReference type="ARBA" id="ARBA00022722"/>
    </source>
</evidence>
<dbReference type="InterPro" id="IPR003156">
    <property type="entry name" value="DHHA1_dom"/>
</dbReference>
<dbReference type="InterPro" id="IPR004610">
    <property type="entry name" value="RecJ"/>
</dbReference>
<dbReference type="GO" id="GO:0008409">
    <property type="term" value="F:5'-3' exonuclease activity"/>
    <property type="evidence" value="ECO:0007669"/>
    <property type="project" value="InterPro"/>
</dbReference>
<feature type="coiled-coil region" evidence="6">
    <location>
        <begin position="327"/>
        <end position="354"/>
    </location>
</feature>
<reference evidence="10" key="1">
    <citation type="submission" date="2018-06" db="EMBL/GenBank/DDBJ databases">
        <authorList>
            <person name="Zhirakovskaya E."/>
        </authorList>
    </citation>
    <scope>NUCLEOTIDE SEQUENCE</scope>
</reference>
<dbReference type="PANTHER" id="PTHR30255:SF2">
    <property type="entry name" value="SINGLE-STRANDED-DNA-SPECIFIC EXONUCLEASE RECJ"/>
    <property type="match status" value="1"/>
</dbReference>
<accession>A0A3B0RL30</accession>
<dbReference type="GO" id="GO:0003676">
    <property type="term" value="F:nucleic acid binding"/>
    <property type="evidence" value="ECO:0007669"/>
    <property type="project" value="InterPro"/>
</dbReference>
<dbReference type="Pfam" id="PF02272">
    <property type="entry name" value="DHHA1"/>
    <property type="match status" value="1"/>
</dbReference>
<dbReference type="NCBIfam" id="TIGR00644">
    <property type="entry name" value="recJ"/>
    <property type="match status" value="1"/>
</dbReference>
<keyword evidence="4" id="KW-0378">Hydrolase</keyword>
<dbReference type="GO" id="GO:0006281">
    <property type="term" value="P:DNA repair"/>
    <property type="evidence" value="ECO:0007669"/>
    <property type="project" value="InterPro"/>
</dbReference>
<dbReference type="EMBL" id="UOEE01000078">
    <property type="protein sequence ID" value="VAV88918.1"/>
    <property type="molecule type" value="Genomic_DNA"/>
</dbReference>
<dbReference type="PANTHER" id="PTHR30255">
    <property type="entry name" value="SINGLE-STRANDED-DNA-SPECIFIC EXONUCLEASE RECJ"/>
    <property type="match status" value="1"/>
</dbReference>
<evidence type="ECO:0000313" key="10">
    <source>
        <dbReference type="EMBL" id="VAV88918.1"/>
    </source>
</evidence>
<proteinExistence type="inferred from homology"/>
<evidence type="ECO:0000256" key="6">
    <source>
        <dbReference type="SAM" id="Coils"/>
    </source>
</evidence>
<keyword evidence="6" id="KW-0175">Coiled coil</keyword>
<dbReference type="Gene3D" id="3.10.310.30">
    <property type="match status" value="1"/>
</dbReference>
<evidence type="ECO:0000256" key="1">
    <source>
        <dbReference type="ARBA" id="ARBA00005915"/>
    </source>
</evidence>
<evidence type="ECO:0000259" key="7">
    <source>
        <dbReference type="Pfam" id="PF01368"/>
    </source>
</evidence>
<evidence type="ECO:0000259" key="9">
    <source>
        <dbReference type="Pfam" id="PF17768"/>
    </source>
</evidence>
<feature type="domain" description="RecJ OB" evidence="9">
    <location>
        <begin position="474"/>
        <end position="584"/>
    </location>
</feature>